<dbReference type="AlphaFoldDB" id="A0A4S4KFP8"/>
<comment type="caution">
    <text evidence="3">The sequence shown here is derived from an EMBL/GenBank/DDBJ whole genome shotgun (WGS) entry which is preliminary data.</text>
</comment>
<dbReference type="PANTHER" id="PTHR46527">
    <property type="entry name" value="NUCLEOPORIN-LIKE PROTEIN 2"/>
    <property type="match status" value="1"/>
</dbReference>
<proteinExistence type="predicted"/>
<gene>
    <name evidence="3" type="ORF">EW026_g4935</name>
</gene>
<evidence type="ECO:0000256" key="2">
    <source>
        <dbReference type="ARBA" id="ARBA00023242"/>
    </source>
</evidence>
<evidence type="ECO:0000313" key="4">
    <source>
        <dbReference type="Proteomes" id="UP000309038"/>
    </source>
</evidence>
<dbReference type="EMBL" id="SGPJ01000196">
    <property type="protein sequence ID" value="THG96998.1"/>
    <property type="molecule type" value="Genomic_DNA"/>
</dbReference>
<dbReference type="GO" id="GO:0005634">
    <property type="term" value="C:nucleus"/>
    <property type="evidence" value="ECO:0007669"/>
    <property type="project" value="UniProtKB-SubCell"/>
</dbReference>
<organism evidence="3 4">
    <name type="scientific">Hermanssonia centrifuga</name>
    <dbReference type="NCBI Taxonomy" id="98765"/>
    <lineage>
        <taxon>Eukaryota</taxon>
        <taxon>Fungi</taxon>
        <taxon>Dikarya</taxon>
        <taxon>Basidiomycota</taxon>
        <taxon>Agaricomycotina</taxon>
        <taxon>Agaricomycetes</taxon>
        <taxon>Polyporales</taxon>
        <taxon>Meruliaceae</taxon>
        <taxon>Hermanssonia</taxon>
    </lineage>
</organism>
<keyword evidence="4" id="KW-1185">Reference proteome</keyword>
<reference evidence="3 4" key="1">
    <citation type="submission" date="2019-02" db="EMBL/GenBank/DDBJ databases">
        <title>Genome sequencing of the rare red list fungi Phlebia centrifuga.</title>
        <authorList>
            <person name="Buettner E."/>
            <person name="Kellner H."/>
        </authorList>
    </citation>
    <scope>NUCLEOTIDE SEQUENCE [LARGE SCALE GENOMIC DNA]</scope>
    <source>
        <strain evidence="3 4">DSM 108282</strain>
    </source>
</reference>
<keyword evidence="2" id="KW-0539">Nucleus</keyword>
<accession>A0A4S4KFP8</accession>
<protein>
    <submittedName>
        <fullName evidence="3">Uncharacterized protein</fullName>
    </submittedName>
</protein>
<name>A0A4S4KFP8_9APHY</name>
<dbReference type="Proteomes" id="UP000309038">
    <property type="component" value="Unassembled WGS sequence"/>
</dbReference>
<evidence type="ECO:0000313" key="3">
    <source>
        <dbReference type="EMBL" id="THG96998.1"/>
    </source>
</evidence>
<dbReference type="PANTHER" id="PTHR46527:SF1">
    <property type="entry name" value="NUCLEOPORIN NUP42"/>
    <property type="match status" value="1"/>
</dbReference>
<sequence>MTKDLKPDADRPTWLLSSYGPAKFQPTILSGLDESPEELRVKAATAAKTGTFTEYMNYEAEKIKTAAQTFSSALSNMQQLYNQATGTSAPLSSFASSASAFGSGGSAFGSTPGTSALGKPSGFGAFSGAPSAFGSGGTPSAFGPSGTPSAFGSNGTPSAFGGSAPTTFGKSAFGTSAFGSSAAPATSAFDANAVSLCGDYTLSIWAAFSPFSIWTVVYWDACLWCSSTDYFRFWPVCANDVSFWAVILRTNLSAPIVGGKTCYRRFRFNNYWRGLFCICKYR</sequence>
<evidence type="ECO:0000256" key="1">
    <source>
        <dbReference type="ARBA" id="ARBA00004123"/>
    </source>
</evidence>
<comment type="subcellular location">
    <subcellularLocation>
        <location evidence="1">Nucleus</location>
    </subcellularLocation>
</comment>
<dbReference type="InterPro" id="IPR051767">
    <property type="entry name" value="Nucleoporin_NUP42"/>
</dbReference>